<reference evidence="1" key="1">
    <citation type="submission" date="2024-03" db="EMBL/GenBank/DDBJ databases">
        <authorList>
            <consortium name="ELIXIR-Norway"/>
            <consortium name="Elixir Norway"/>
        </authorList>
    </citation>
    <scope>NUCLEOTIDE SEQUENCE</scope>
</reference>
<evidence type="ECO:0000313" key="2">
    <source>
        <dbReference type="Proteomes" id="UP001497522"/>
    </source>
</evidence>
<proteinExistence type="predicted"/>
<organism evidence="1 2">
    <name type="scientific">Sphagnum jensenii</name>
    <dbReference type="NCBI Taxonomy" id="128206"/>
    <lineage>
        <taxon>Eukaryota</taxon>
        <taxon>Viridiplantae</taxon>
        <taxon>Streptophyta</taxon>
        <taxon>Embryophyta</taxon>
        <taxon>Bryophyta</taxon>
        <taxon>Sphagnophytina</taxon>
        <taxon>Sphagnopsida</taxon>
        <taxon>Sphagnales</taxon>
        <taxon>Sphagnaceae</taxon>
        <taxon>Sphagnum</taxon>
    </lineage>
</organism>
<keyword evidence="2" id="KW-1185">Reference proteome</keyword>
<name>A0ABP1BKV4_9BRYO</name>
<sequence>MSTTRYRKEFFMQHVHVLVEVNYENLGRTADESFYTENLENLALYPPKSGSIMSYEEVVQDPVRNALLNTHPIMSYVTPTNFGEVEPERDKRGTKRRWLIAWTLARDAVASRLEEEPKIPTECVVTLIAAKGSLGLPRCRPHGRKFGYVLIALLRQLRWHPMLVPSAMAVANVVRLFNFEQIPRLLPEIPRNLCEVREQIQRLRRNLLFCLIYEVPEEIFLMDIDEHFQIQGKKELTELTLEIIKSIRSVRKKNAAPPLIETGEPPQDIPRLLESTNRMIKRNAKTPICYGD</sequence>
<dbReference type="Proteomes" id="UP001497522">
    <property type="component" value="Chromosome 5"/>
</dbReference>
<protein>
    <submittedName>
        <fullName evidence="1">Uncharacterized protein</fullName>
    </submittedName>
</protein>
<evidence type="ECO:0000313" key="1">
    <source>
        <dbReference type="EMBL" id="CAK9876222.1"/>
    </source>
</evidence>
<dbReference type="EMBL" id="OZ023706">
    <property type="protein sequence ID" value="CAK9876222.1"/>
    <property type="molecule type" value="Genomic_DNA"/>
</dbReference>
<gene>
    <name evidence="1" type="ORF">CSSPJE1EN2_LOCUS18444</name>
</gene>
<accession>A0ABP1BKV4</accession>